<dbReference type="Proteomes" id="UP001152795">
    <property type="component" value="Unassembled WGS sequence"/>
</dbReference>
<dbReference type="AlphaFoldDB" id="A0A7D9JP69"/>
<keyword evidence="2" id="KW-1185">Reference proteome</keyword>
<gene>
    <name evidence="1" type="ORF">PACLA_8A018658</name>
</gene>
<accession>A0A7D9JP69</accession>
<comment type="caution">
    <text evidence="1">The sequence shown here is derived from an EMBL/GenBank/DDBJ whole genome shotgun (WGS) entry which is preliminary data.</text>
</comment>
<dbReference type="EMBL" id="CACRXK020018853">
    <property type="protein sequence ID" value="CAB4032975.1"/>
    <property type="molecule type" value="Genomic_DNA"/>
</dbReference>
<evidence type="ECO:0000313" key="1">
    <source>
        <dbReference type="EMBL" id="CAB4032975.1"/>
    </source>
</evidence>
<sequence length="138" mass="16413">MSVRLKRNPEPIWTNREVEQFWAILEPYIRQLISGEIPTLLDDFQFLKEEITDTSYDRKIFYQNIHDNMWHGRYSSAVANLKAFRRFSQPDSCGEPSTLRNKNETSDLVLEELKKIFIQRPLMNFRDRMIPASKKLCG</sequence>
<proteinExistence type="predicted"/>
<dbReference type="OrthoDB" id="5979083at2759"/>
<organism evidence="1 2">
    <name type="scientific">Paramuricea clavata</name>
    <name type="common">Red gorgonian</name>
    <name type="synonym">Violescent sea-whip</name>
    <dbReference type="NCBI Taxonomy" id="317549"/>
    <lineage>
        <taxon>Eukaryota</taxon>
        <taxon>Metazoa</taxon>
        <taxon>Cnidaria</taxon>
        <taxon>Anthozoa</taxon>
        <taxon>Octocorallia</taxon>
        <taxon>Malacalcyonacea</taxon>
        <taxon>Plexauridae</taxon>
        <taxon>Paramuricea</taxon>
    </lineage>
</organism>
<name>A0A7D9JP69_PARCT</name>
<reference evidence="1" key="1">
    <citation type="submission" date="2020-04" db="EMBL/GenBank/DDBJ databases">
        <authorList>
            <person name="Alioto T."/>
            <person name="Alioto T."/>
            <person name="Gomez Garrido J."/>
        </authorList>
    </citation>
    <scope>NUCLEOTIDE SEQUENCE</scope>
    <source>
        <strain evidence="1">A484AB</strain>
    </source>
</reference>
<protein>
    <submittedName>
        <fullName evidence="1">Uncharacterized protein</fullName>
    </submittedName>
</protein>
<evidence type="ECO:0000313" key="2">
    <source>
        <dbReference type="Proteomes" id="UP001152795"/>
    </source>
</evidence>